<organism evidence="1 2">
    <name type="scientific">Jeotgalibacillus haloalkalitolerans</name>
    <dbReference type="NCBI Taxonomy" id="3104292"/>
    <lineage>
        <taxon>Bacteria</taxon>
        <taxon>Bacillati</taxon>
        <taxon>Bacillota</taxon>
        <taxon>Bacilli</taxon>
        <taxon>Bacillales</taxon>
        <taxon>Caryophanaceae</taxon>
        <taxon>Jeotgalibacillus</taxon>
    </lineage>
</organism>
<proteinExistence type="predicted"/>
<dbReference type="Proteomes" id="UP001292084">
    <property type="component" value="Unassembled WGS sequence"/>
</dbReference>
<protein>
    <submittedName>
        <fullName evidence="1">DUF4867 family protein</fullName>
    </submittedName>
</protein>
<dbReference type="RefSeq" id="WP_322420398.1">
    <property type="nucleotide sequence ID" value="NZ_JAXQNN010000001.1"/>
</dbReference>
<evidence type="ECO:0000313" key="1">
    <source>
        <dbReference type="EMBL" id="MDZ5711392.1"/>
    </source>
</evidence>
<accession>A0ABU5KJP8</accession>
<sequence>MSLLDQLNEINAEIDIKHVSDPAFSLYGQVLEIPAESFEEVMTNKEVPEEGNVYVASDQELEALAITAYIQEHIYGGFPVQAGYCNGNTAKMNAVEFHHGSEVNVACTDLILFLGDRRRIENRQYQTDDLKAFFIPKGTVIEVYSTTLHFAPASVSDKGFKCIVILPEGTNTDQEGEAFPYVFAKNKWLLIHEEHEKMKQRGALVGLAGKNHEIKHVKG</sequence>
<name>A0ABU5KJP8_9BACL</name>
<evidence type="ECO:0000313" key="2">
    <source>
        <dbReference type="Proteomes" id="UP001292084"/>
    </source>
</evidence>
<gene>
    <name evidence="1" type="ORF">UFB30_04110</name>
</gene>
<dbReference type="InterPro" id="IPR032358">
    <property type="entry name" value="DUF4867"/>
</dbReference>
<comment type="caution">
    <text evidence="1">The sequence shown here is derived from an EMBL/GenBank/DDBJ whole genome shotgun (WGS) entry which is preliminary data.</text>
</comment>
<dbReference type="EMBL" id="JAXQNN010000001">
    <property type="protein sequence ID" value="MDZ5711392.1"/>
    <property type="molecule type" value="Genomic_DNA"/>
</dbReference>
<keyword evidence="2" id="KW-1185">Reference proteome</keyword>
<reference evidence="1 2" key="1">
    <citation type="submission" date="2023-12" db="EMBL/GenBank/DDBJ databases">
        <title>Jeotgalibacillus haloalkaliphilus sp. nov., a novel salt-tolerant bacteria, isolated from the estuary of the Fenhe River into the Yellow River.</title>
        <authorList>
            <person name="Li Y."/>
        </authorList>
    </citation>
    <scope>NUCLEOTIDE SEQUENCE [LARGE SCALE GENOMIC DNA]</scope>
    <source>
        <strain evidence="1 2">HH7-29</strain>
    </source>
</reference>
<dbReference type="Pfam" id="PF16161">
    <property type="entry name" value="DUF4867"/>
    <property type="match status" value="1"/>
</dbReference>